<comment type="similarity">
    <text evidence="1">Belongs to the RecA family.</text>
</comment>
<dbReference type="Pfam" id="PF00154">
    <property type="entry name" value="RecA_N"/>
    <property type="match status" value="1"/>
</dbReference>
<evidence type="ECO:0000259" key="6">
    <source>
        <dbReference type="PROSITE" id="PS50163"/>
    </source>
</evidence>
<dbReference type="InterPro" id="IPR027417">
    <property type="entry name" value="P-loop_NTPase"/>
</dbReference>
<dbReference type="InterPro" id="IPR013765">
    <property type="entry name" value="DNA_recomb/repair_RecA"/>
</dbReference>
<protein>
    <submittedName>
        <fullName evidence="7">Protein recA</fullName>
    </submittedName>
</protein>
<dbReference type="SUPFAM" id="SSF52540">
    <property type="entry name" value="P-loop containing nucleoside triphosphate hydrolases"/>
    <property type="match status" value="1"/>
</dbReference>
<dbReference type="PANTHER" id="PTHR45900">
    <property type="entry name" value="RECA"/>
    <property type="match status" value="1"/>
</dbReference>
<reference evidence="7" key="1">
    <citation type="journal article" date="2021" name="Proc. Natl. Acad. Sci. U.S.A.">
        <title>A Catalog of Tens of Thousands of Viruses from Human Metagenomes Reveals Hidden Associations with Chronic Diseases.</title>
        <authorList>
            <person name="Tisza M.J."/>
            <person name="Buck C.B."/>
        </authorList>
    </citation>
    <scope>NUCLEOTIDE SEQUENCE</scope>
    <source>
        <strain evidence="7">Ctsf32</strain>
    </source>
</reference>
<dbReference type="GO" id="GO:0005524">
    <property type="term" value="F:ATP binding"/>
    <property type="evidence" value="ECO:0007669"/>
    <property type="project" value="UniProtKB-KW"/>
</dbReference>
<organism evidence="7">
    <name type="scientific">Siphoviridae sp. ctsf32</name>
    <dbReference type="NCBI Taxonomy" id="2827594"/>
    <lineage>
        <taxon>Viruses</taxon>
        <taxon>Duplodnaviria</taxon>
        <taxon>Heunggongvirae</taxon>
        <taxon>Uroviricota</taxon>
        <taxon>Caudoviricetes</taxon>
    </lineage>
</organism>
<keyword evidence="4" id="KW-0233">DNA recombination</keyword>
<evidence type="ECO:0000256" key="2">
    <source>
        <dbReference type="ARBA" id="ARBA00022741"/>
    </source>
</evidence>
<dbReference type="PROSITE" id="PS50162">
    <property type="entry name" value="RECA_2"/>
    <property type="match status" value="1"/>
</dbReference>
<name>A0A8S5LNC1_9CAUD</name>
<evidence type="ECO:0000313" key="7">
    <source>
        <dbReference type="EMBL" id="DAD71442.1"/>
    </source>
</evidence>
<evidence type="ECO:0000256" key="3">
    <source>
        <dbReference type="ARBA" id="ARBA00022840"/>
    </source>
</evidence>
<dbReference type="GO" id="GO:0003697">
    <property type="term" value="F:single-stranded DNA binding"/>
    <property type="evidence" value="ECO:0007669"/>
    <property type="project" value="InterPro"/>
</dbReference>
<dbReference type="InterPro" id="IPR020588">
    <property type="entry name" value="RecA_ATP-bd"/>
</dbReference>
<feature type="domain" description="RecA family profile 2" evidence="6">
    <location>
        <begin position="212"/>
        <end position="291"/>
    </location>
</feature>
<dbReference type="GO" id="GO:0140664">
    <property type="term" value="F:ATP-dependent DNA damage sensor activity"/>
    <property type="evidence" value="ECO:0007669"/>
    <property type="project" value="InterPro"/>
</dbReference>
<keyword evidence="3" id="KW-0067">ATP-binding</keyword>
<accession>A0A8S5LNC1</accession>
<sequence>MADSKSLNEVLKSISKKYGDSVVKYGIDSLDVDGTLSLGSPGLDFAIYGGIPEGRIVEFSGAEGSGKTTNAFLACASYQKVELVRNPSNPRCIVFLDNEGTADPVWAAKLGYDMSENAAVKTVCIRPEAQSAEEIFDMALEMLKTGEVGLLVFDSIATLVPAQIADESMEKQQMGGIAKALTRFANTAIGLLRKYKATLIAINQVRENMTGYGDPLTTPGGRAWKHACSMRLMFKRGDFFDEEGNILTKKAESPAGHIIECYVLKTKVCKWDRKLGMAHLNYTKGIDWLQDTIDVGVHLGLIDNSVQGSFKLVDPDTGELLKDELGNEIKIRGKKNVYTYFQTNPVEARKLYDRCYSMLSKKDDPFIKSFETLLNIDVSEKLGVDITTTNLEEM</sequence>
<dbReference type="EMBL" id="BK015882">
    <property type="protein sequence ID" value="DAD71442.1"/>
    <property type="molecule type" value="Genomic_DNA"/>
</dbReference>
<feature type="domain" description="RecA family profile 1" evidence="5">
    <location>
        <begin position="32"/>
        <end position="205"/>
    </location>
</feature>
<dbReference type="InterPro" id="IPR020587">
    <property type="entry name" value="RecA_monomer-monomer_interface"/>
</dbReference>
<dbReference type="PROSITE" id="PS50163">
    <property type="entry name" value="RECA_3"/>
    <property type="match status" value="1"/>
</dbReference>
<dbReference type="InterPro" id="IPR049428">
    <property type="entry name" value="RecA-like_N"/>
</dbReference>
<evidence type="ECO:0000259" key="5">
    <source>
        <dbReference type="PROSITE" id="PS50162"/>
    </source>
</evidence>
<dbReference type="GO" id="GO:0006310">
    <property type="term" value="P:DNA recombination"/>
    <property type="evidence" value="ECO:0007669"/>
    <property type="project" value="UniProtKB-KW"/>
</dbReference>
<proteinExistence type="inferred from homology"/>
<dbReference type="GO" id="GO:0006281">
    <property type="term" value="P:DNA repair"/>
    <property type="evidence" value="ECO:0007669"/>
    <property type="project" value="InterPro"/>
</dbReference>
<dbReference type="PANTHER" id="PTHR45900:SF1">
    <property type="entry name" value="MITOCHONDRIAL DNA REPAIR PROTEIN RECA HOMOLOG-RELATED"/>
    <property type="match status" value="1"/>
</dbReference>
<dbReference type="Gene3D" id="3.40.50.300">
    <property type="entry name" value="P-loop containing nucleotide triphosphate hydrolases"/>
    <property type="match status" value="1"/>
</dbReference>
<evidence type="ECO:0000256" key="4">
    <source>
        <dbReference type="ARBA" id="ARBA00023172"/>
    </source>
</evidence>
<keyword evidence="2" id="KW-0547">Nucleotide-binding</keyword>
<evidence type="ECO:0000256" key="1">
    <source>
        <dbReference type="ARBA" id="ARBA00009391"/>
    </source>
</evidence>